<evidence type="ECO:0000313" key="2">
    <source>
        <dbReference type="Proteomes" id="UP001162483"/>
    </source>
</evidence>
<sequence>MLLKAWSCNALPEGKVLPTLCSLEPSRKSEKENAKDFLLSNSLNAATYPIGLESIVKNHMTNKKKVNGLDVNGGLDWIIHATIPRIVIIPTSESSISEGPEQPADNEIDEKYEKDLDDDDFFNFNIDTTLL</sequence>
<reference evidence="1" key="1">
    <citation type="submission" date="2023-05" db="EMBL/GenBank/DDBJ databases">
        <authorList>
            <person name="Stuckert A."/>
        </authorList>
    </citation>
    <scope>NUCLEOTIDE SEQUENCE</scope>
</reference>
<proteinExistence type="predicted"/>
<accession>A0ABN9E9S0</accession>
<keyword evidence="2" id="KW-1185">Reference proteome</keyword>
<dbReference type="Proteomes" id="UP001162483">
    <property type="component" value="Unassembled WGS sequence"/>
</dbReference>
<evidence type="ECO:0000313" key="1">
    <source>
        <dbReference type="EMBL" id="CAI9581650.1"/>
    </source>
</evidence>
<feature type="non-terminal residue" evidence="1">
    <location>
        <position position="131"/>
    </location>
</feature>
<protein>
    <submittedName>
        <fullName evidence="1">Uncharacterized protein</fullName>
    </submittedName>
</protein>
<gene>
    <name evidence="1" type="ORF">SPARVUS_LOCUS9529405</name>
</gene>
<organism evidence="1 2">
    <name type="scientific">Staurois parvus</name>
    <dbReference type="NCBI Taxonomy" id="386267"/>
    <lineage>
        <taxon>Eukaryota</taxon>
        <taxon>Metazoa</taxon>
        <taxon>Chordata</taxon>
        <taxon>Craniata</taxon>
        <taxon>Vertebrata</taxon>
        <taxon>Euteleostomi</taxon>
        <taxon>Amphibia</taxon>
        <taxon>Batrachia</taxon>
        <taxon>Anura</taxon>
        <taxon>Neobatrachia</taxon>
        <taxon>Ranoidea</taxon>
        <taxon>Ranidae</taxon>
        <taxon>Staurois</taxon>
    </lineage>
</organism>
<name>A0ABN9E9S0_9NEOB</name>
<comment type="caution">
    <text evidence="1">The sequence shown here is derived from an EMBL/GenBank/DDBJ whole genome shotgun (WGS) entry which is preliminary data.</text>
</comment>
<dbReference type="EMBL" id="CATNWA010015293">
    <property type="protein sequence ID" value="CAI9581650.1"/>
    <property type="molecule type" value="Genomic_DNA"/>
</dbReference>